<name>A0A401M1K5_9BACE</name>
<dbReference type="EMBL" id="BHWB01000034">
    <property type="protein sequence ID" value="GCB37719.1"/>
    <property type="molecule type" value="Genomic_DNA"/>
</dbReference>
<dbReference type="Proteomes" id="UP000288079">
    <property type="component" value="Unassembled WGS sequence"/>
</dbReference>
<organism evidence="1 2">
    <name type="scientific">Bacteroides faecalis</name>
    <dbReference type="NCBI Taxonomy" id="2447885"/>
    <lineage>
        <taxon>Bacteria</taxon>
        <taxon>Pseudomonadati</taxon>
        <taxon>Bacteroidota</taxon>
        <taxon>Bacteroidia</taxon>
        <taxon>Bacteroidales</taxon>
        <taxon>Bacteroidaceae</taxon>
        <taxon>Bacteroides</taxon>
    </lineage>
</organism>
<evidence type="ECO:0000313" key="1">
    <source>
        <dbReference type="EMBL" id="GCB37719.1"/>
    </source>
</evidence>
<sequence>MLYNIIWRGEGRRGIGGLIIIFKAREIREREGKEERENGILDYVTARNLYSICLHVLTMFIKVPIYRSSNDEGYGGSNSLTSLVMKGQEINHRDGISGES</sequence>
<comment type="caution">
    <text evidence="1">The sequence shown here is derived from an EMBL/GenBank/DDBJ whole genome shotgun (WGS) entry which is preliminary data.</text>
</comment>
<evidence type="ECO:0000313" key="2">
    <source>
        <dbReference type="Proteomes" id="UP000288079"/>
    </source>
</evidence>
<reference evidence="1 2" key="1">
    <citation type="submission" date="2018-10" db="EMBL/GenBank/DDBJ databases">
        <title>Draft Genome Sequence of Bacteroides sp. KCTC 15687.</title>
        <authorList>
            <person name="Yu S.Y."/>
            <person name="Kim J.S."/>
            <person name="Oh B.S."/>
            <person name="Park S.H."/>
            <person name="Kang S.W."/>
            <person name="Park J.E."/>
            <person name="Choi S.H."/>
            <person name="Han K.I."/>
            <person name="Lee K.C."/>
            <person name="Eom M.K."/>
            <person name="Suh M.K."/>
            <person name="Lee D.H."/>
            <person name="Yoon H."/>
            <person name="Kim B."/>
            <person name="Yang S.J."/>
            <person name="Lee J.S."/>
            <person name="Lee J.H."/>
        </authorList>
    </citation>
    <scope>NUCLEOTIDE SEQUENCE [LARGE SCALE GENOMIC DNA]</scope>
    <source>
        <strain evidence="1 2">KCTC 15687</strain>
    </source>
</reference>
<proteinExistence type="predicted"/>
<accession>A0A401M1K5</accession>
<keyword evidence="2" id="KW-1185">Reference proteome</keyword>
<gene>
    <name evidence="1" type="ORF">KGMB02408_46640</name>
</gene>
<dbReference type="AlphaFoldDB" id="A0A401M1K5"/>
<protein>
    <submittedName>
        <fullName evidence="1">Uncharacterized protein</fullName>
    </submittedName>
</protein>